<dbReference type="GO" id="GO:0009307">
    <property type="term" value="P:DNA restriction-modification system"/>
    <property type="evidence" value="ECO:0007669"/>
    <property type="project" value="InterPro"/>
</dbReference>
<dbReference type="Gene3D" id="3.40.1350.10">
    <property type="match status" value="1"/>
</dbReference>
<keyword evidence="3" id="KW-1185">Reference proteome</keyword>
<proteinExistence type="predicted"/>
<protein>
    <submittedName>
        <fullName evidence="2">Restriction endonuclease</fullName>
    </submittedName>
</protein>
<dbReference type="GO" id="GO:0015666">
    <property type="term" value="F:restriction endodeoxyribonuclease activity"/>
    <property type="evidence" value="ECO:0007669"/>
    <property type="project" value="TreeGrafter"/>
</dbReference>
<gene>
    <name evidence="2" type="ORF">DS843_23515</name>
</gene>
<evidence type="ECO:0000313" key="2">
    <source>
        <dbReference type="EMBL" id="KAA0677347.1"/>
    </source>
</evidence>
<dbReference type="InterPro" id="IPR052906">
    <property type="entry name" value="Type_IV_Methyl-Rstrct_Enzyme"/>
</dbReference>
<dbReference type="AlphaFoldDB" id="A0A9W7NED9"/>
<feature type="domain" description="Restriction endonuclease type IV Mrr" evidence="1">
    <location>
        <begin position="142"/>
        <end position="259"/>
    </location>
</feature>
<dbReference type="SUPFAM" id="SSF52980">
    <property type="entry name" value="Restriction endonuclease-like"/>
    <property type="match status" value="1"/>
</dbReference>
<keyword evidence="2" id="KW-0255">Endonuclease</keyword>
<dbReference type="InterPro" id="IPR007560">
    <property type="entry name" value="Restrct_endonuc_IV_Mrr"/>
</dbReference>
<accession>A0A9W7NED9</accession>
<keyword evidence="2" id="KW-0378">Hydrolase</keyword>
<dbReference type="InterPro" id="IPR011335">
    <property type="entry name" value="Restrct_endonuc-II-like"/>
</dbReference>
<name>A0A9W7NED9_9PROT</name>
<reference evidence="2 3" key="1">
    <citation type="submission" date="2018-07" db="EMBL/GenBank/DDBJ databases">
        <title>Genome sequence of Azospirillum sp. ATCC 49961.</title>
        <authorList>
            <person name="Sant'Anna F.H."/>
            <person name="Baldani J.I."/>
            <person name="Zilli J.E."/>
            <person name="Reis V.M."/>
            <person name="Hartmann A."/>
            <person name="Cruz L."/>
            <person name="de Souza E.M."/>
            <person name="de Oliveira Pedrosa F."/>
            <person name="Passaglia L.M.P."/>
        </authorList>
    </citation>
    <scope>NUCLEOTIDE SEQUENCE [LARGE SCALE GENOMIC DNA]</scope>
    <source>
        <strain evidence="2 3">ATCC 49961</strain>
    </source>
</reference>
<dbReference type="Pfam" id="PF04471">
    <property type="entry name" value="Mrr_cat"/>
    <property type="match status" value="1"/>
</dbReference>
<comment type="caution">
    <text evidence="2">The sequence shown here is derived from an EMBL/GenBank/DDBJ whole genome shotgun (WGS) entry which is preliminary data.</text>
</comment>
<dbReference type="EMBL" id="QOKW01000024">
    <property type="protein sequence ID" value="KAA0677347.1"/>
    <property type="molecule type" value="Genomic_DNA"/>
</dbReference>
<keyword evidence="2" id="KW-0540">Nuclease</keyword>
<dbReference type="PANTHER" id="PTHR30015:SF7">
    <property type="entry name" value="TYPE IV METHYL-DIRECTED RESTRICTION ENZYME ECOKMRR"/>
    <property type="match status" value="1"/>
</dbReference>
<dbReference type="Proteomes" id="UP000480854">
    <property type="component" value="Unassembled WGS sequence"/>
</dbReference>
<organism evidence="2 3">
    <name type="scientific">Roseomonas genomospecies 6</name>
    <dbReference type="NCBI Taxonomy" id="214106"/>
    <lineage>
        <taxon>Bacteria</taxon>
        <taxon>Pseudomonadati</taxon>
        <taxon>Pseudomonadota</taxon>
        <taxon>Alphaproteobacteria</taxon>
        <taxon>Acetobacterales</taxon>
        <taxon>Roseomonadaceae</taxon>
        <taxon>Roseomonas</taxon>
    </lineage>
</organism>
<dbReference type="GO" id="GO:0003677">
    <property type="term" value="F:DNA binding"/>
    <property type="evidence" value="ECO:0007669"/>
    <property type="project" value="InterPro"/>
</dbReference>
<sequence>MASSFDDHSLAQDVRRLEAAIQKWAMGHDIWFDCGFKTYSEQVDSEPGKIPVVSVLYFSSPFADNALYGCLDGEFFDLVESHGFHYEHARLANLHFYPAEGPRCDAYANYYHWEWICRLVQPDFADIYEELYDHFARHPEDLHRLSWREFEILLARIFQAQGFTTELGPGRGDGGIDIRLLQRDPIGDILTLVQAKKYAPKNRIGLEAVAALSGVAGVEKAQRSLFVTTSSYQPAAAKFAARTSGALELCTAADVAEWCKSARDGIIKDKSALVTPSAVERLLLDVHENTRPHVVQARCGFGMIYNKFALVLKETKHAALLMELPSRTVSDDGYGQRGTEIPLLDANALTMLKEDTVWRAKRSTDKEGRTHYWDGQNGFWPWDGNPAYFDLCD</sequence>
<dbReference type="OrthoDB" id="5782056at2"/>
<dbReference type="PANTHER" id="PTHR30015">
    <property type="entry name" value="MRR RESTRICTION SYSTEM PROTEIN"/>
    <property type="match status" value="1"/>
</dbReference>
<evidence type="ECO:0000313" key="3">
    <source>
        <dbReference type="Proteomes" id="UP000480854"/>
    </source>
</evidence>
<evidence type="ECO:0000259" key="1">
    <source>
        <dbReference type="Pfam" id="PF04471"/>
    </source>
</evidence>
<dbReference type="InterPro" id="IPR011856">
    <property type="entry name" value="tRNA_endonuc-like_dom_sf"/>
</dbReference>